<dbReference type="AlphaFoldDB" id="A0AAW1QVF5"/>
<reference evidence="2 3" key="1">
    <citation type="journal article" date="2024" name="Nat. Commun.">
        <title>Phylogenomics reveals the evolutionary origins of lichenization in chlorophyte algae.</title>
        <authorList>
            <person name="Puginier C."/>
            <person name="Libourel C."/>
            <person name="Otte J."/>
            <person name="Skaloud P."/>
            <person name="Haon M."/>
            <person name="Grisel S."/>
            <person name="Petersen M."/>
            <person name="Berrin J.G."/>
            <person name="Delaux P.M."/>
            <person name="Dal Grande F."/>
            <person name="Keller J."/>
        </authorList>
    </citation>
    <scope>NUCLEOTIDE SEQUENCE [LARGE SCALE GENOMIC DNA]</scope>
    <source>
        <strain evidence="2 3">SAG 2145</strain>
    </source>
</reference>
<proteinExistence type="predicted"/>
<dbReference type="EMBL" id="JALJOS010000025">
    <property type="protein sequence ID" value="KAK9825260.1"/>
    <property type="molecule type" value="Genomic_DNA"/>
</dbReference>
<gene>
    <name evidence="2" type="ORF">WJX74_003905</name>
</gene>
<protein>
    <recommendedName>
        <fullName evidence="1">Serine aminopeptidase S33 domain-containing protein</fullName>
    </recommendedName>
</protein>
<sequence length="293" mass="31887">MAVSYQVAESTRLNRRQQKLWSIAYLPQKPRAVLVWHHGVGESNDRAKYKTFFDAFAKNGIAVYAQDAHGMGKSEPSNSADRVFVRSVDHLVDDAEEFATAARGQHPEGVPCFVGGVSMGGMISTLLALRQQQAWKGLLLQSAAINVEKNFVQRITEALAGILNVLVPRARIVPAVPAEYLSKDPQVRKETMDDPYTVVGNMKVATGTMFLHGFAQIAQTGSTLSLPIFAIHGTEDKVTSPKAVRALLDGCASKDKVFVPVEGGYHELIMGAGTAEATQHHVDWLLKHLPATT</sequence>
<dbReference type="Gene3D" id="3.40.50.1820">
    <property type="entry name" value="alpha/beta hydrolase"/>
    <property type="match status" value="1"/>
</dbReference>
<accession>A0AAW1QVF5</accession>
<dbReference type="Pfam" id="PF12146">
    <property type="entry name" value="Hydrolase_4"/>
    <property type="match status" value="1"/>
</dbReference>
<name>A0AAW1QVF5_9CHLO</name>
<dbReference type="PANTHER" id="PTHR11614">
    <property type="entry name" value="PHOSPHOLIPASE-RELATED"/>
    <property type="match status" value="1"/>
</dbReference>
<evidence type="ECO:0000313" key="3">
    <source>
        <dbReference type="Proteomes" id="UP001438707"/>
    </source>
</evidence>
<evidence type="ECO:0000259" key="1">
    <source>
        <dbReference type="Pfam" id="PF12146"/>
    </source>
</evidence>
<keyword evidence="3" id="KW-1185">Reference proteome</keyword>
<dbReference type="InterPro" id="IPR051044">
    <property type="entry name" value="MAG_DAG_Lipase"/>
</dbReference>
<comment type="caution">
    <text evidence="2">The sequence shown here is derived from an EMBL/GenBank/DDBJ whole genome shotgun (WGS) entry which is preliminary data.</text>
</comment>
<dbReference type="Proteomes" id="UP001438707">
    <property type="component" value="Unassembled WGS sequence"/>
</dbReference>
<dbReference type="InterPro" id="IPR029058">
    <property type="entry name" value="AB_hydrolase_fold"/>
</dbReference>
<evidence type="ECO:0000313" key="2">
    <source>
        <dbReference type="EMBL" id="KAK9825260.1"/>
    </source>
</evidence>
<dbReference type="InterPro" id="IPR022742">
    <property type="entry name" value="Hydrolase_4"/>
</dbReference>
<organism evidence="2 3">
    <name type="scientific">Apatococcus lobatus</name>
    <dbReference type="NCBI Taxonomy" id="904363"/>
    <lineage>
        <taxon>Eukaryota</taxon>
        <taxon>Viridiplantae</taxon>
        <taxon>Chlorophyta</taxon>
        <taxon>core chlorophytes</taxon>
        <taxon>Trebouxiophyceae</taxon>
        <taxon>Chlorellales</taxon>
        <taxon>Chlorellaceae</taxon>
        <taxon>Apatococcus</taxon>
    </lineage>
</organism>
<feature type="domain" description="Serine aminopeptidase S33" evidence="1">
    <location>
        <begin position="28"/>
        <end position="269"/>
    </location>
</feature>
<dbReference type="SUPFAM" id="SSF53474">
    <property type="entry name" value="alpha/beta-Hydrolases"/>
    <property type="match status" value="1"/>
</dbReference>